<protein>
    <recommendedName>
        <fullName evidence="4">Tetratricopeptide repeat protein</fullName>
    </recommendedName>
</protein>
<organism evidence="2 3">
    <name type="scientific">Phormidesmis priestleyi ULC007</name>
    <dbReference type="NCBI Taxonomy" id="1920490"/>
    <lineage>
        <taxon>Bacteria</taxon>
        <taxon>Bacillati</taxon>
        <taxon>Cyanobacteriota</taxon>
        <taxon>Cyanophyceae</taxon>
        <taxon>Leptolyngbyales</taxon>
        <taxon>Leptolyngbyaceae</taxon>
        <taxon>Phormidesmis</taxon>
    </lineage>
</organism>
<dbReference type="Proteomes" id="UP000238634">
    <property type="component" value="Unassembled WGS sequence"/>
</dbReference>
<comment type="caution">
    <text evidence="2">The sequence shown here is derived from an EMBL/GenBank/DDBJ whole genome shotgun (WGS) entry which is preliminary data.</text>
</comment>
<dbReference type="PANTHER" id="PTHR36761">
    <property type="entry name" value="ORF03 PROTEIN"/>
    <property type="match status" value="1"/>
</dbReference>
<dbReference type="Gene3D" id="1.25.40.10">
    <property type="entry name" value="Tetratricopeptide repeat domain"/>
    <property type="match status" value="1"/>
</dbReference>
<proteinExistence type="predicted"/>
<gene>
    <name evidence="2" type="ORF">C7B65_11435</name>
</gene>
<name>A0A2T1DG97_9CYAN</name>
<dbReference type="AlphaFoldDB" id="A0A2T1DG97"/>
<dbReference type="PANTHER" id="PTHR36761:SF2">
    <property type="entry name" value="ORF03 PROTEIN"/>
    <property type="match status" value="1"/>
</dbReference>
<dbReference type="OrthoDB" id="510804at2"/>
<keyword evidence="1" id="KW-0472">Membrane</keyword>
<dbReference type="SUPFAM" id="SSF48452">
    <property type="entry name" value="TPR-like"/>
    <property type="match status" value="1"/>
</dbReference>
<feature type="transmembrane region" description="Helical" evidence="1">
    <location>
        <begin position="158"/>
        <end position="177"/>
    </location>
</feature>
<evidence type="ECO:0000256" key="1">
    <source>
        <dbReference type="SAM" id="Phobius"/>
    </source>
</evidence>
<reference evidence="2 3" key="1">
    <citation type="submission" date="2018-02" db="EMBL/GenBank/DDBJ databases">
        <authorList>
            <person name="Cohen D.B."/>
            <person name="Kent A.D."/>
        </authorList>
    </citation>
    <scope>NUCLEOTIDE SEQUENCE [LARGE SCALE GENOMIC DNA]</scope>
    <source>
        <strain evidence="2 3">ULC007</strain>
    </source>
</reference>
<keyword evidence="1" id="KW-1133">Transmembrane helix</keyword>
<accession>A0A2T1DG97</accession>
<reference evidence="2 3" key="2">
    <citation type="submission" date="2018-03" db="EMBL/GenBank/DDBJ databases">
        <title>The ancient ancestry and fast evolution of plastids.</title>
        <authorList>
            <person name="Moore K.R."/>
            <person name="Magnabosco C."/>
            <person name="Momper L."/>
            <person name="Gold D.A."/>
            <person name="Bosak T."/>
            <person name="Fournier G.P."/>
        </authorList>
    </citation>
    <scope>NUCLEOTIDE SEQUENCE [LARGE SCALE GENOMIC DNA]</scope>
    <source>
        <strain evidence="2 3">ULC007</strain>
    </source>
</reference>
<keyword evidence="3" id="KW-1185">Reference proteome</keyword>
<evidence type="ECO:0008006" key="4">
    <source>
        <dbReference type="Google" id="ProtNLM"/>
    </source>
</evidence>
<dbReference type="InterPro" id="IPR011990">
    <property type="entry name" value="TPR-like_helical_dom_sf"/>
</dbReference>
<dbReference type="STRING" id="1920490.GCA_001895925_04735"/>
<keyword evidence="1" id="KW-0812">Transmembrane</keyword>
<sequence>MSSEQLDLATTEYETGKYAFERGEYRKSVQHLERANALVDAGSRFGGEVQIWLVTAYEAAGQRSDAIALCQKISRHPDIKTRQQGKRLLYILEAPKLQTRPEWLTEIPDLSTLADSEAKDNRGVSKFGNAIPPKLSQKPRPAIPEPVDLSQVNAQDNLFIWVALIAAGLIVGGLAWLS</sequence>
<dbReference type="EMBL" id="PVWG01000010">
    <property type="protein sequence ID" value="PSB19522.1"/>
    <property type="molecule type" value="Genomic_DNA"/>
</dbReference>
<evidence type="ECO:0000313" key="3">
    <source>
        <dbReference type="Proteomes" id="UP000238634"/>
    </source>
</evidence>
<evidence type="ECO:0000313" key="2">
    <source>
        <dbReference type="EMBL" id="PSB19522.1"/>
    </source>
</evidence>
<dbReference type="RefSeq" id="WP_073072023.1">
    <property type="nucleotide sequence ID" value="NZ_MPPI01000013.1"/>
</dbReference>